<dbReference type="Proteomes" id="UP001212803">
    <property type="component" value="Chromosome"/>
</dbReference>
<proteinExistence type="predicted"/>
<dbReference type="EMBL" id="CP115149">
    <property type="protein sequence ID" value="WBL37176.1"/>
    <property type="molecule type" value="Genomic_DNA"/>
</dbReference>
<dbReference type="RefSeq" id="WP_270057689.1">
    <property type="nucleotide sequence ID" value="NZ_CP115149.1"/>
</dbReference>
<gene>
    <name evidence="2" type="ORF">O0235_06310</name>
</gene>
<reference evidence="2 3" key="1">
    <citation type="journal article" date="2023" name="ISME J.">
        <title>Thermophilic Dehalococcoidia with unusual traits shed light on an unexpected past.</title>
        <authorList>
            <person name="Palmer M."/>
            <person name="Covington J.K."/>
            <person name="Zhou E.M."/>
            <person name="Thomas S.C."/>
            <person name="Habib N."/>
            <person name="Seymour C.O."/>
            <person name="Lai D."/>
            <person name="Johnston J."/>
            <person name="Hashimi A."/>
            <person name="Jiao J.Y."/>
            <person name="Muok A.R."/>
            <person name="Liu L."/>
            <person name="Xian W.D."/>
            <person name="Zhi X.Y."/>
            <person name="Li M.M."/>
            <person name="Silva L.P."/>
            <person name="Bowen B.P."/>
            <person name="Louie K."/>
            <person name="Briegel A."/>
            <person name="Pett-Ridge J."/>
            <person name="Weber P.K."/>
            <person name="Tocheva E.I."/>
            <person name="Woyke T."/>
            <person name="Northen T.R."/>
            <person name="Mayali X."/>
            <person name="Li W.J."/>
            <person name="Hedlund B.P."/>
        </authorList>
    </citation>
    <scope>NUCLEOTIDE SEQUENCE [LARGE SCALE GENOMIC DNA]</scope>
    <source>
        <strain evidence="2 3">YIM 72310</strain>
    </source>
</reference>
<keyword evidence="3" id="KW-1185">Reference proteome</keyword>
<feature type="compositionally biased region" description="Polar residues" evidence="1">
    <location>
        <begin position="88"/>
        <end position="98"/>
    </location>
</feature>
<sequence length="144" mass="13855">MQQGTQEAVEAMAAGVRDVEAGRGITSEAGRGLARFDHRLGAGVGRADGADCGGDVQGLASGAERIVASAEQIATMAGESAEGATSMAAATSRVTATPNHPGLGNERGDERVGGGGVGLDGGALGAGAGAGGDGEPDAGAWPRR</sequence>
<accession>A0ABY7M9G5</accession>
<evidence type="ECO:0000313" key="2">
    <source>
        <dbReference type="EMBL" id="WBL37176.1"/>
    </source>
</evidence>
<evidence type="ECO:0000313" key="3">
    <source>
        <dbReference type="Proteomes" id="UP001212803"/>
    </source>
</evidence>
<feature type="region of interest" description="Disordered" evidence="1">
    <location>
        <begin position="78"/>
        <end position="144"/>
    </location>
</feature>
<organism evidence="2 3">
    <name type="scientific">Tepidiforma flava</name>
    <dbReference type="NCBI Taxonomy" id="3004094"/>
    <lineage>
        <taxon>Bacteria</taxon>
        <taxon>Bacillati</taxon>
        <taxon>Chloroflexota</taxon>
        <taxon>Tepidiformia</taxon>
        <taxon>Tepidiformales</taxon>
        <taxon>Tepidiformaceae</taxon>
        <taxon>Tepidiforma</taxon>
    </lineage>
</organism>
<evidence type="ECO:0008006" key="4">
    <source>
        <dbReference type="Google" id="ProtNLM"/>
    </source>
</evidence>
<name>A0ABY7M9G5_9CHLR</name>
<evidence type="ECO:0000256" key="1">
    <source>
        <dbReference type="SAM" id="MobiDB-lite"/>
    </source>
</evidence>
<feature type="compositionally biased region" description="Gly residues" evidence="1">
    <location>
        <begin position="113"/>
        <end position="133"/>
    </location>
</feature>
<protein>
    <recommendedName>
        <fullName evidence="4">Methyl-accepting transducer domain-containing protein</fullName>
    </recommendedName>
</protein>